<dbReference type="Proteomes" id="UP000322726">
    <property type="component" value="Chromosome"/>
</dbReference>
<dbReference type="InterPro" id="IPR036737">
    <property type="entry name" value="OmpA-like_sf"/>
</dbReference>
<dbReference type="PRINTS" id="PR01021">
    <property type="entry name" value="OMPADOMAIN"/>
</dbReference>
<dbReference type="Gene3D" id="3.30.1330.60">
    <property type="entry name" value="OmpA-like domain"/>
    <property type="match status" value="1"/>
</dbReference>
<dbReference type="RefSeq" id="WP_130232192.1">
    <property type="nucleotide sequence ID" value="NZ_BMEF01000014.1"/>
</dbReference>
<reference evidence="4" key="2">
    <citation type="submission" date="2019-09" db="EMBL/GenBank/DDBJ databases">
        <title>Taxonomic note: a critical rebuttal of the proposed division of the genus Arcobacter into six genera, emended descriptions of Arcobacter anaerophilus and the genus Arcobacter, and an assessment of genus-level boundaries for Epsilonproteobacteria using in silico genomic comparator tools.</title>
        <authorList>
            <person name="On S.L.W."/>
            <person name="Miller W.G."/>
            <person name="Biggs P."/>
            <person name="Cornelius A."/>
            <person name="Vandamme P."/>
        </authorList>
    </citation>
    <scope>NUCLEOTIDE SEQUENCE [LARGE SCALE GENOMIC DNA]</scope>
    <source>
        <strain evidence="4">LMG 26638</strain>
    </source>
</reference>
<sequence length="351" mass="39621">MAKKILILSVLLVILIIYTISTFNYKKVLESDNSTVVKDENKKEELVETIFNKVDEIKKSVNVALNEESQEEEKIINNNFINLELIKDDNQIFFNGILRDEKQVLKLEDLLGVTIKGDYKFNPAINVNEELLVKISQLMIPSKDLLTDNSKLLVNGDEISLIGELKDLKYKDSLISIINKVGLEVDISNLSVKKIDKKESLDNKTGLEKDSKNFEANEKLNNQINSHEKMKELQSEINNVLSTNKITFERRSTKITKDSFDSVKKIADILNDNINIKVEIGGHTDSRGAASLNKRISQDRANSVMNALIDLGIKKSRLTAVGYGEDFPIAKDDKNGLSEVNRRVEIKVLGE</sequence>
<evidence type="ECO:0000313" key="4">
    <source>
        <dbReference type="EMBL" id="QEP33216.1"/>
    </source>
</evidence>
<evidence type="ECO:0000256" key="2">
    <source>
        <dbReference type="ARBA" id="ARBA00023136"/>
    </source>
</evidence>
<proteinExistence type="predicted"/>
<dbReference type="InterPro" id="IPR050330">
    <property type="entry name" value="Bact_OuterMem_StrucFunc"/>
</dbReference>
<reference evidence="4" key="1">
    <citation type="submission" date="2019-09" db="EMBL/GenBank/DDBJ databases">
        <title>Complete genome sequencing of four Arcobacter species reveals a diverse suite of mobile elements.</title>
        <authorList>
            <person name="Miller W.G."/>
            <person name="Yee E."/>
            <person name="Bono J.L."/>
        </authorList>
    </citation>
    <scope>NUCLEOTIDE SEQUENCE [LARGE SCALE GENOMIC DNA]</scope>
    <source>
        <strain evidence="4">LMG 26638</strain>
    </source>
</reference>
<dbReference type="PROSITE" id="PS51123">
    <property type="entry name" value="OMPA_2"/>
    <property type="match status" value="1"/>
</dbReference>
<evidence type="ECO:0000256" key="1">
    <source>
        <dbReference type="ARBA" id="ARBA00004442"/>
    </source>
</evidence>
<comment type="subcellular location">
    <subcellularLocation>
        <location evidence="1">Cell outer membrane</location>
    </subcellularLocation>
</comment>
<keyword evidence="5" id="KW-1185">Reference proteome</keyword>
<dbReference type="InterPro" id="IPR006664">
    <property type="entry name" value="OMP_bac"/>
</dbReference>
<dbReference type="PANTHER" id="PTHR30329:SF21">
    <property type="entry name" value="LIPOPROTEIN YIAD-RELATED"/>
    <property type="match status" value="1"/>
</dbReference>
<dbReference type="SUPFAM" id="SSF103088">
    <property type="entry name" value="OmpA-like"/>
    <property type="match status" value="1"/>
</dbReference>
<dbReference type="GO" id="GO:0009279">
    <property type="term" value="C:cell outer membrane"/>
    <property type="evidence" value="ECO:0007669"/>
    <property type="project" value="UniProtKB-SubCell"/>
</dbReference>
<dbReference type="Pfam" id="PF00691">
    <property type="entry name" value="OmpA"/>
    <property type="match status" value="1"/>
</dbReference>
<dbReference type="InterPro" id="IPR006665">
    <property type="entry name" value="OmpA-like"/>
</dbReference>
<dbReference type="OrthoDB" id="9805566at2"/>
<gene>
    <name evidence="4" type="ORF">APAC_0045</name>
</gene>
<keyword evidence="3" id="KW-0998">Cell outer membrane</keyword>
<accession>A0A5C2H7L6</accession>
<dbReference type="EMBL" id="CP035928">
    <property type="protein sequence ID" value="QEP33216.1"/>
    <property type="molecule type" value="Genomic_DNA"/>
</dbReference>
<protein>
    <submittedName>
        <fullName evidence="4">OmpA domain-containing protein</fullName>
    </submittedName>
</protein>
<evidence type="ECO:0000256" key="3">
    <source>
        <dbReference type="ARBA" id="ARBA00023237"/>
    </source>
</evidence>
<dbReference type="AlphaFoldDB" id="A0A5C2H7L6"/>
<dbReference type="KEGG" id="apai:APAC_0045"/>
<evidence type="ECO:0000313" key="5">
    <source>
        <dbReference type="Proteomes" id="UP000322726"/>
    </source>
</evidence>
<dbReference type="CDD" id="cd07185">
    <property type="entry name" value="OmpA_C-like"/>
    <property type="match status" value="1"/>
</dbReference>
<keyword evidence="2" id="KW-0472">Membrane</keyword>
<organism evidence="4 5">
    <name type="scientific">Malaciobacter pacificus</name>
    <dbReference type="NCBI Taxonomy" id="1080223"/>
    <lineage>
        <taxon>Bacteria</taxon>
        <taxon>Pseudomonadati</taxon>
        <taxon>Campylobacterota</taxon>
        <taxon>Epsilonproteobacteria</taxon>
        <taxon>Campylobacterales</taxon>
        <taxon>Arcobacteraceae</taxon>
        <taxon>Malaciobacter</taxon>
    </lineage>
</organism>
<name>A0A5C2H7L6_9BACT</name>
<dbReference type="PANTHER" id="PTHR30329">
    <property type="entry name" value="STATOR ELEMENT OF FLAGELLAR MOTOR COMPLEX"/>
    <property type="match status" value="1"/>
</dbReference>